<feature type="region of interest" description="Disordered" evidence="14">
    <location>
        <begin position="1442"/>
        <end position="1463"/>
    </location>
</feature>
<dbReference type="InterPro" id="IPR000157">
    <property type="entry name" value="TIR_dom"/>
</dbReference>
<evidence type="ECO:0000256" key="6">
    <source>
        <dbReference type="ARBA" id="ARBA00022737"/>
    </source>
</evidence>
<dbReference type="GO" id="GO:0006952">
    <property type="term" value="P:defense response"/>
    <property type="evidence" value="ECO:0007669"/>
    <property type="project" value="InterPro"/>
</dbReference>
<dbReference type="InterPro" id="IPR007749">
    <property type="entry name" value="DUF677"/>
</dbReference>
<evidence type="ECO:0000256" key="15">
    <source>
        <dbReference type="SAM" id="Phobius"/>
    </source>
</evidence>
<dbReference type="PANTHER" id="PTHR11017">
    <property type="entry name" value="LEUCINE-RICH REPEAT-CONTAINING PROTEIN"/>
    <property type="match status" value="1"/>
</dbReference>
<proteinExistence type="inferred from homology"/>
<dbReference type="PANTHER" id="PTHR11017:SF589">
    <property type="entry name" value="ADP-RIBOSYL CYCLASE_CYCLIC ADP-RIBOSE HYDROLASE-RELATED"/>
    <property type="match status" value="1"/>
</dbReference>
<keyword evidence="8" id="KW-0611">Plant defense</keyword>
<dbReference type="SMART" id="SM00255">
    <property type="entry name" value="TIR"/>
    <property type="match status" value="1"/>
</dbReference>
<dbReference type="FunFam" id="3.40.50.10140:FF:000007">
    <property type="entry name" value="Disease resistance protein (TIR-NBS-LRR class)"/>
    <property type="match status" value="1"/>
</dbReference>
<dbReference type="InterPro" id="IPR035897">
    <property type="entry name" value="Toll_tir_struct_dom_sf"/>
</dbReference>
<evidence type="ECO:0000256" key="3">
    <source>
        <dbReference type="ARBA" id="ARBA00011982"/>
    </source>
</evidence>
<name>A0A8S9KQ50_BRACR</name>
<dbReference type="Pfam" id="PF01582">
    <property type="entry name" value="TIR"/>
    <property type="match status" value="1"/>
</dbReference>
<feature type="transmembrane region" description="Helical" evidence="15">
    <location>
        <begin position="2676"/>
        <end position="2696"/>
    </location>
</feature>
<dbReference type="Gene3D" id="3.80.10.10">
    <property type="entry name" value="Ribonuclease Inhibitor"/>
    <property type="match status" value="5"/>
</dbReference>
<dbReference type="InterPro" id="IPR003593">
    <property type="entry name" value="AAA+_ATPase"/>
</dbReference>
<dbReference type="SMART" id="SM00382">
    <property type="entry name" value="AAA"/>
    <property type="match status" value="2"/>
</dbReference>
<dbReference type="Pfam" id="PF20160">
    <property type="entry name" value="C-JID"/>
    <property type="match status" value="2"/>
</dbReference>
<dbReference type="GO" id="GO:0043531">
    <property type="term" value="F:ADP binding"/>
    <property type="evidence" value="ECO:0007669"/>
    <property type="project" value="InterPro"/>
</dbReference>
<evidence type="ECO:0000256" key="2">
    <source>
        <dbReference type="ARBA" id="ARBA00009074"/>
    </source>
</evidence>
<evidence type="ECO:0000313" key="17">
    <source>
        <dbReference type="EMBL" id="KAF2595578.1"/>
    </source>
</evidence>
<dbReference type="InterPro" id="IPR011713">
    <property type="entry name" value="Leu-rich_rpt_3"/>
</dbReference>
<dbReference type="PRINTS" id="PR00364">
    <property type="entry name" value="DISEASERSIST"/>
</dbReference>
<evidence type="ECO:0000256" key="7">
    <source>
        <dbReference type="ARBA" id="ARBA00022801"/>
    </source>
</evidence>
<dbReference type="FunFam" id="3.80.10.10:FF:000386">
    <property type="entry name" value="Disease resistance protein RPS4"/>
    <property type="match status" value="2"/>
</dbReference>
<dbReference type="EC" id="3.2.2.6" evidence="3"/>
<dbReference type="GO" id="GO:0016020">
    <property type="term" value="C:membrane"/>
    <property type="evidence" value="ECO:0007669"/>
    <property type="project" value="UniProtKB-SubCell"/>
</dbReference>
<dbReference type="GO" id="GO:0061809">
    <property type="term" value="F:NAD+ nucleosidase activity, cyclic ADP-ribose generating"/>
    <property type="evidence" value="ECO:0007669"/>
    <property type="project" value="UniProtKB-EC"/>
</dbReference>
<dbReference type="InterPro" id="IPR058546">
    <property type="entry name" value="RPS4B/Roq1-like_LRR"/>
</dbReference>
<keyword evidence="5 15" id="KW-0812">Transmembrane</keyword>
<dbReference type="InterPro" id="IPR042197">
    <property type="entry name" value="Apaf_helical"/>
</dbReference>
<comment type="similarity">
    <text evidence="2">Belongs to the UPF0496 family.</text>
</comment>
<keyword evidence="7" id="KW-0378">Hydrolase</keyword>
<dbReference type="Pfam" id="PF07725">
    <property type="entry name" value="LRR_3"/>
    <property type="match status" value="3"/>
</dbReference>
<comment type="catalytic activity">
    <reaction evidence="12">
        <text>NAD(+) + H2O = ADP-D-ribose + nicotinamide + H(+)</text>
        <dbReference type="Rhea" id="RHEA:16301"/>
        <dbReference type="ChEBI" id="CHEBI:15377"/>
        <dbReference type="ChEBI" id="CHEBI:15378"/>
        <dbReference type="ChEBI" id="CHEBI:17154"/>
        <dbReference type="ChEBI" id="CHEBI:57540"/>
        <dbReference type="ChEBI" id="CHEBI:57967"/>
        <dbReference type="EC" id="3.2.2.6"/>
    </reaction>
    <physiologicalReaction direction="left-to-right" evidence="12">
        <dbReference type="Rhea" id="RHEA:16302"/>
    </physiologicalReaction>
</comment>
<evidence type="ECO:0000256" key="12">
    <source>
        <dbReference type="ARBA" id="ARBA00047304"/>
    </source>
</evidence>
<gene>
    <name evidence="17" type="ORF">F2Q68_00010791</name>
</gene>
<dbReference type="InterPro" id="IPR045344">
    <property type="entry name" value="C-JID"/>
</dbReference>
<feature type="domain" description="TIR" evidence="16">
    <location>
        <begin position="2488"/>
        <end position="2653"/>
    </location>
</feature>
<organism evidence="17 18">
    <name type="scientific">Brassica cretica</name>
    <name type="common">Mustard</name>
    <dbReference type="NCBI Taxonomy" id="69181"/>
    <lineage>
        <taxon>Eukaryota</taxon>
        <taxon>Viridiplantae</taxon>
        <taxon>Streptophyta</taxon>
        <taxon>Embryophyta</taxon>
        <taxon>Tracheophyta</taxon>
        <taxon>Spermatophyta</taxon>
        <taxon>Magnoliopsida</taxon>
        <taxon>eudicotyledons</taxon>
        <taxon>Gunneridae</taxon>
        <taxon>Pentapetalae</taxon>
        <taxon>rosids</taxon>
        <taxon>malvids</taxon>
        <taxon>Brassicales</taxon>
        <taxon>Brassicaceae</taxon>
        <taxon>Brassiceae</taxon>
        <taxon>Brassica</taxon>
    </lineage>
</organism>
<dbReference type="EMBL" id="QGKW02000717">
    <property type="protein sequence ID" value="KAF2595578.1"/>
    <property type="molecule type" value="Genomic_DNA"/>
</dbReference>
<dbReference type="Pfam" id="PF23286">
    <property type="entry name" value="LRR_13"/>
    <property type="match status" value="2"/>
</dbReference>
<feature type="transmembrane region" description="Helical" evidence="15">
    <location>
        <begin position="2703"/>
        <end position="2721"/>
    </location>
</feature>
<dbReference type="SUPFAM" id="SSF52058">
    <property type="entry name" value="L domain-like"/>
    <property type="match status" value="2"/>
</dbReference>
<dbReference type="Proteomes" id="UP000712281">
    <property type="component" value="Unassembled WGS sequence"/>
</dbReference>
<keyword evidence="9 15" id="KW-1133">Transmembrane helix</keyword>
<evidence type="ECO:0000256" key="9">
    <source>
        <dbReference type="ARBA" id="ARBA00022989"/>
    </source>
</evidence>
<comment type="subcellular location">
    <subcellularLocation>
        <location evidence="1">Membrane</location>
    </subcellularLocation>
</comment>
<dbReference type="GO" id="GO:0007165">
    <property type="term" value="P:signal transduction"/>
    <property type="evidence" value="ECO:0007669"/>
    <property type="project" value="InterPro"/>
</dbReference>
<evidence type="ECO:0000256" key="4">
    <source>
        <dbReference type="ARBA" id="ARBA00022614"/>
    </source>
</evidence>
<evidence type="ECO:0000256" key="11">
    <source>
        <dbReference type="ARBA" id="ARBA00023136"/>
    </source>
</evidence>
<dbReference type="Pfam" id="PF05055">
    <property type="entry name" value="DUF677"/>
    <property type="match status" value="1"/>
</dbReference>
<evidence type="ECO:0000256" key="1">
    <source>
        <dbReference type="ARBA" id="ARBA00004370"/>
    </source>
</evidence>
<dbReference type="SUPFAM" id="SSF52540">
    <property type="entry name" value="P-loop containing nucleoside triphosphate hydrolases"/>
    <property type="match status" value="2"/>
</dbReference>
<dbReference type="InterPro" id="IPR027417">
    <property type="entry name" value="P-loop_NTPase"/>
</dbReference>
<keyword evidence="11 15" id="KW-0472">Membrane</keyword>
<dbReference type="InterPro" id="IPR002182">
    <property type="entry name" value="NB-ARC"/>
</dbReference>
<evidence type="ECO:0000256" key="5">
    <source>
        <dbReference type="ARBA" id="ARBA00022692"/>
    </source>
</evidence>
<keyword evidence="6" id="KW-0677">Repeat</keyword>
<dbReference type="SUPFAM" id="SSF52200">
    <property type="entry name" value="Toll/Interleukin receptor TIR domain"/>
    <property type="match status" value="1"/>
</dbReference>
<evidence type="ECO:0000256" key="14">
    <source>
        <dbReference type="SAM" id="MobiDB-lite"/>
    </source>
</evidence>
<keyword evidence="4" id="KW-0433">Leucine-rich repeat</keyword>
<keyword evidence="13" id="KW-0175">Coiled coil</keyword>
<dbReference type="Gene3D" id="1.10.8.430">
    <property type="entry name" value="Helical domain of apoptotic protease-activating factors"/>
    <property type="match status" value="2"/>
</dbReference>
<accession>A0A8S9KQ50</accession>
<dbReference type="InterPro" id="IPR032675">
    <property type="entry name" value="LRR_dom_sf"/>
</dbReference>
<dbReference type="Gene3D" id="3.40.50.10140">
    <property type="entry name" value="Toll/interleukin-1 receptor homology (TIR) domain"/>
    <property type="match status" value="1"/>
</dbReference>
<evidence type="ECO:0000313" key="18">
    <source>
        <dbReference type="Proteomes" id="UP000712281"/>
    </source>
</evidence>
<evidence type="ECO:0000256" key="10">
    <source>
        <dbReference type="ARBA" id="ARBA00023027"/>
    </source>
</evidence>
<evidence type="ECO:0000259" key="16">
    <source>
        <dbReference type="PROSITE" id="PS50104"/>
    </source>
</evidence>
<dbReference type="Gene3D" id="3.40.50.300">
    <property type="entry name" value="P-loop containing nucleotide triphosphate hydrolases"/>
    <property type="match status" value="2"/>
</dbReference>
<protein>
    <recommendedName>
        <fullName evidence="3">ADP-ribosyl cyclase/cyclic ADP-ribose hydrolase</fullName>
        <ecNumber evidence="3">3.2.2.6</ecNumber>
    </recommendedName>
</protein>
<sequence length="2761" mass="314078">MHDQLYSLANDLGLPGRHKLCNYEDINNLTKMKQQEAKNVRGILLDMSEITESIALERVTFSDMRNLLYLKIYNSCCRRHCRADCNLYFPDGLDFPLEEVRYLHWVKFPLHELPQNFRPESLVDLSLPYSKIERVWEGVKVCLLVPSFAVTSAVFLIDGLSQDTPRLKWVDLRHSTAVTAPPVMAAIAGALEVPMGSAGKWCNSLWMKFENEVRGHKQIVPWTTIQAYKSDKEMDDVSVLVNQVEVEIGSLLKKAEFSVTEEKVVRLKIDEIKKKFDVYTKAIEELKKHADEYHKNLTNAQTVILDRITRYPIGSPSERGTSGMIEFIGETKSDVNPKEAGIFLAEADSTRDDGLNPRKDYSFTDSEANSVVMSNLQNCSENKRLDPATEEMTKENVSESSTMEAIESVASMAGIYEKEHSSHGQFITVTVKKVIERISLREGECTELQGEEDKHETCLNTHRLFGMEQPLEKVEKKLEFDCNETRIIGVVGMPGIGKTTLAMMLHHKWNCKFIRCLPLLDIRKKSEEYGTVWLRKTLLEVLLEGKFPVISDKTTHESVKDKLLQTKVLVVLDDVSDKKQLEFLLGDLDWIKEGSKIVITTCNKSLLEGLAHDTYVVPRLNNKEAFELFNYHAFADNICRPTESVSVLSKMFVDYARGHPLALKLLGGELRGKYKAHWEHLATVTTSSSMMFRDVWRFSTDQLNERQKEVFLDIVCFFKSEDEYFVRSLLDSGDPDSIDTVSEVKDLANTFLITISDGRIEMDDQLYAFGKNHISPRCLRLWNDNDIISDLKIIKSSMADNKVRGIFLDLSKLKKNIYLDSSTFINMLNLRYIKIYDSCCPRQCSADYKLYFPDGLDFPLKEVRYLHWLKFLLEKLPPDFKTENLVDLRLPYSSIRRVWEGVKDTPRLKWVDLRYSSNLLDLSALSKAENLQRLNLEGCTSLNELPVEIQNMKSLSFLNLRGCTRLCYLPKMNLISLKTLILSGCIKLKEFQLISESVEYLHLDGTSIKRLPPTIQKLQGLVLLNLKNCKKLKFLSNCIGELKSLEELILSGCSSLKNLSHVMESMKHIPSLVFDRIGAKQMPIIRCVGILDSQASADMTLQRKEWPRGLHGGCSLRRLCLNGNDFVSLQTDIGELHNLNWLEVKQCKMLTSIPMLPPNLQYFNAHGCDSLESVASPLARPELAEKIHATFIFSNCNKLDQDAKDSIISYAWWRSQLVLEALSRYIGGSFSQDFTGTCFPGWEVPAWFNHQASGSVLKPNLPPHLCDYRFTGIALCAVISFPGYHEQNTLVVKCSCVFSNKNGSCSRFSYTIGSWKSSNIPGKHEPSHVFIGYTSLLDIQKHKLEEDGEGCSHLEASFEFQVTDGTKVLEGCEVLKCGFRLLYATDERENISWDAKTGVISERIKNIPGEATSYGNSRIHDDIQYESYSGLNLGRNETFYSATKSDGTPNLQKSSSNKKDDLLKEESDTRRYINVSSYHVKTSSGNLEKTKRHPSVGLQQRLEKIEKMLYSTPGETRIVGVLGMPGIGKTTLAKELFVKRGCKFPRHLFVPMSTESKLEHLRMVFLEELLKTVNQDINEETTHESIKDKLLQTKVFVVLDDVNDKKQLEFLLGNLDWIKKGSKIVITTCDKSLLKGLAHDTYVVPQLNNKEAFQILTYYAFHNQHFPSETFMPLSRMLVDHVGGNPLDLEVLGRVLFGKDEAYWQYELQRVTQNFNMKLRDIWRFSIDQLNERQKNVFLDIVYLFKSEEEYFVKSMLNPKNPEAVSEVRDLTEMFLVTISNGRVEMRDELYTLAKDLGSPAWRRLCNYKDIEKLTEMKQQEANNVRGIFLDMSEIRESIALERMGFTDMHNLLYLKIYDSCCPRHCKANCNLHFPDGLDFPLEEVRYLHWVKFPLHELPTDFRPENLVDLRLPYSKIERVWEGVKDTPWLKWVDLGHSSKLLDLSALSRAENLQRLNLEGCTSLDELPVEIQNMKSLSFLNLRGCTRLWYLPKMNLISLKTLILSGCTNLKEFQLISESVEYLHLDGTSINGLPPAIQNLQRLVVLNLKNCKMLEYLPICLGNLKCLDELILSGCSRLKNLPNARNSLKHLQVLLFDGTGADKMPNISCFTKSEGPADILLQPIASYSTVRKWPCGFDRLSSLRHLCLSGNAFLSLQPDIGKLYNLKWLDVKQCKKLRFVPTLPPRLQYFDAHGCDSLERVANPLALPLLSEQIHSKFIFSNCNNLDEEAKDSIISYTGWRSKFMLDELTRHNKGSILEAFTGTCFPGWEVPAWFSHQAFGPVLKTKLPPHWSDNKITGIALCAVISFPNYQEQRNHLLVKCNCAFNNEDGSRIRFSCTVGSWSESSYTPGMIEQSHVFIGYTSTLDIKKHGKEADEEGCSHTEASFEFQVTEGMEVLEGCEVIKSGFSLYYATDELRIKSSVRSPVEASQRIDSVNVDGCGTESNNTGREKHVPVEDTRLSGELQQQHSADQIPAVESSSQAGLLGNHSQIFVSFHGGELRRTFVRHLVNTLINAGINVFTDNEKGNGIELQKFCKRIEESKIALVIFSERYIESHFCLDELVIMDKLAKEDKLLVIPVFYNVKPSDVKNFKGEFGRRFKEMRVRYKDEHEKVLKWETSVMSIAKTAGIHSELYGEVASLVEATVEGVQRALTKISEGKSKSLGGINMVVQLPHIFPLFAALLLGLFILILIFYFPTGNCSLDCLGTVIAVVGFCLLSIFDWRNKPATTSQPPLAQSDNTPSPVWSALLQKRTHRTRGSI</sequence>
<comment type="caution">
    <text evidence="17">The sequence shown here is derived from an EMBL/GenBank/DDBJ whole genome shotgun (WGS) entry which is preliminary data.</text>
</comment>
<evidence type="ECO:0000256" key="13">
    <source>
        <dbReference type="SAM" id="Coils"/>
    </source>
</evidence>
<dbReference type="InterPro" id="IPR044974">
    <property type="entry name" value="Disease_R_plants"/>
</dbReference>
<dbReference type="PROSITE" id="PS50104">
    <property type="entry name" value="TIR"/>
    <property type="match status" value="1"/>
</dbReference>
<reference evidence="17" key="1">
    <citation type="submission" date="2019-12" db="EMBL/GenBank/DDBJ databases">
        <title>Genome sequencing and annotation of Brassica cretica.</title>
        <authorList>
            <person name="Studholme D.J."/>
            <person name="Sarris P.F."/>
        </authorList>
    </citation>
    <scope>NUCLEOTIDE SEQUENCE</scope>
    <source>
        <strain evidence="17">PFS-001/15</strain>
        <tissue evidence="17">Leaf</tissue>
    </source>
</reference>
<keyword evidence="10" id="KW-0520">NAD</keyword>
<evidence type="ECO:0000256" key="8">
    <source>
        <dbReference type="ARBA" id="ARBA00022821"/>
    </source>
</evidence>
<dbReference type="Pfam" id="PF00931">
    <property type="entry name" value="NB-ARC"/>
    <property type="match status" value="2"/>
</dbReference>
<feature type="coiled-coil region" evidence="13">
    <location>
        <begin position="269"/>
        <end position="303"/>
    </location>
</feature>